<evidence type="ECO:0000313" key="1">
    <source>
        <dbReference type="EMBL" id="KDP36329.1"/>
    </source>
</evidence>
<name>A0A067KWW1_JATCU</name>
<gene>
    <name evidence="1" type="ORF">JCGZ_09544</name>
</gene>
<keyword evidence="2" id="KW-1185">Reference proteome</keyword>
<reference evidence="1 2" key="1">
    <citation type="journal article" date="2014" name="PLoS ONE">
        <title>Global Analysis of Gene Expression Profiles in Physic Nut (Jatropha curcas L.) Seedlings Exposed to Salt Stress.</title>
        <authorList>
            <person name="Zhang L."/>
            <person name="Zhang C."/>
            <person name="Wu P."/>
            <person name="Chen Y."/>
            <person name="Li M."/>
            <person name="Jiang H."/>
            <person name="Wu G."/>
        </authorList>
    </citation>
    <scope>NUCLEOTIDE SEQUENCE [LARGE SCALE GENOMIC DNA]</scope>
    <source>
        <strain evidence="2">cv. GZQX0401</strain>
        <tissue evidence="1">Young leaves</tissue>
    </source>
</reference>
<dbReference type="Proteomes" id="UP000027138">
    <property type="component" value="Unassembled WGS sequence"/>
</dbReference>
<dbReference type="EMBL" id="KK914442">
    <property type="protein sequence ID" value="KDP36329.1"/>
    <property type="molecule type" value="Genomic_DNA"/>
</dbReference>
<dbReference type="AlphaFoldDB" id="A0A067KWW1"/>
<protein>
    <submittedName>
        <fullName evidence="1">Uncharacterized protein</fullName>
    </submittedName>
</protein>
<organism evidence="1 2">
    <name type="scientific">Jatropha curcas</name>
    <name type="common">Barbados nut</name>
    <dbReference type="NCBI Taxonomy" id="180498"/>
    <lineage>
        <taxon>Eukaryota</taxon>
        <taxon>Viridiplantae</taxon>
        <taxon>Streptophyta</taxon>
        <taxon>Embryophyta</taxon>
        <taxon>Tracheophyta</taxon>
        <taxon>Spermatophyta</taxon>
        <taxon>Magnoliopsida</taxon>
        <taxon>eudicotyledons</taxon>
        <taxon>Gunneridae</taxon>
        <taxon>Pentapetalae</taxon>
        <taxon>rosids</taxon>
        <taxon>fabids</taxon>
        <taxon>Malpighiales</taxon>
        <taxon>Euphorbiaceae</taxon>
        <taxon>Crotonoideae</taxon>
        <taxon>Jatropheae</taxon>
        <taxon>Jatropha</taxon>
    </lineage>
</organism>
<evidence type="ECO:0000313" key="2">
    <source>
        <dbReference type="Proteomes" id="UP000027138"/>
    </source>
</evidence>
<proteinExistence type="predicted"/>
<accession>A0A067KWW1</accession>
<sequence>MGSSVDKDVRVLVNQSEDENIEVLESEASGGKSYARIKKLKGKYTELEVKKVFLNGEEEEGNELVTNDPALEDLLSSLQVHQDPPTQDSLVHSKAKHQKILGVLLGVTVAPLAKQDSHVESSLGEELVSSLGEFLL</sequence>